<keyword evidence="4" id="KW-0663">Pyridoxal phosphate</keyword>
<dbReference type="SUPFAM" id="SSF55904">
    <property type="entry name" value="Ornithine decarboxylase C-terminal domain"/>
    <property type="match status" value="1"/>
</dbReference>
<evidence type="ECO:0000256" key="2">
    <source>
        <dbReference type="ARBA" id="ARBA00010671"/>
    </source>
</evidence>
<protein>
    <submittedName>
        <fullName evidence="7">Aminotransferase class I/II-fold pyridoxal phosphate-dependent enzyme</fullName>
    </submittedName>
</protein>
<comment type="cofactor">
    <cofactor evidence="1">
        <name>pyridoxal 5'-phosphate</name>
        <dbReference type="ChEBI" id="CHEBI:597326"/>
    </cofactor>
</comment>
<dbReference type="InterPro" id="IPR015421">
    <property type="entry name" value="PyrdxlP-dep_Trfase_major"/>
</dbReference>
<dbReference type="InterPro" id="IPR015424">
    <property type="entry name" value="PyrdxlP-dep_Trfase"/>
</dbReference>
<dbReference type="Pfam" id="PF03711">
    <property type="entry name" value="OKR_DC_1_C"/>
    <property type="match status" value="1"/>
</dbReference>
<evidence type="ECO:0000313" key="7">
    <source>
        <dbReference type="EMBL" id="QGU96615.1"/>
    </source>
</evidence>
<dbReference type="InterPro" id="IPR008286">
    <property type="entry name" value="Prn/Lys/Arg_de-COase_C"/>
</dbReference>
<dbReference type="Gene3D" id="3.90.100.10">
    <property type="entry name" value="Orn/Lys/Arg decarboxylase, C-terminal domain"/>
    <property type="match status" value="1"/>
</dbReference>
<dbReference type="GO" id="GO:0008483">
    <property type="term" value="F:transaminase activity"/>
    <property type="evidence" value="ECO:0007669"/>
    <property type="project" value="UniProtKB-KW"/>
</dbReference>
<dbReference type="InterPro" id="IPR036633">
    <property type="entry name" value="Prn/Lys/Arg_de-COase_C_sf"/>
</dbReference>
<keyword evidence="3" id="KW-0210">Decarboxylase</keyword>
<evidence type="ECO:0000256" key="3">
    <source>
        <dbReference type="ARBA" id="ARBA00022793"/>
    </source>
</evidence>
<accession>A0A6I6FFB8</accession>
<keyword evidence="8" id="KW-1185">Reference proteome</keyword>
<evidence type="ECO:0000313" key="8">
    <source>
        <dbReference type="Proteomes" id="UP000422764"/>
    </source>
</evidence>
<dbReference type="SUPFAM" id="SSF53383">
    <property type="entry name" value="PLP-dependent transferases"/>
    <property type="match status" value="1"/>
</dbReference>
<comment type="similarity">
    <text evidence="2">Belongs to the Orn/Lys/Arg decarboxylase class-I family.</text>
</comment>
<dbReference type="InterPro" id="IPR052357">
    <property type="entry name" value="Orn_Lys_Arg_decarboxylase-I"/>
</dbReference>
<dbReference type="InterPro" id="IPR000310">
    <property type="entry name" value="Orn/Lys/Arg_deCO2ase_major_dom"/>
</dbReference>
<gene>
    <name evidence="7" type="ORF">GOM49_17330</name>
</gene>
<dbReference type="PROSITE" id="PS00703">
    <property type="entry name" value="OKR_DC_1"/>
    <property type="match status" value="1"/>
</dbReference>
<proteinExistence type="inferred from homology"/>
<evidence type="ECO:0000256" key="1">
    <source>
        <dbReference type="ARBA" id="ARBA00001933"/>
    </source>
</evidence>
<evidence type="ECO:0000259" key="6">
    <source>
        <dbReference type="PROSITE" id="PS00703"/>
    </source>
</evidence>
<dbReference type="CDD" id="cd00615">
    <property type="entry name" value="Orn_deC_like"/>
    <property type="match status" value="1"/>
</dbReference>
<dbReference type="AlphaFoldDB" id="A0A6I6FFB8"/>
<dbReference type="PANTHER" id="PTHR43277">
    <property type="entry name" value="ARGININE DECARBOXYLASE"/>
    <property type="match status" value="1"/>
</dbReference>
<sequence>MLIFRKKRWLELVNNQNKTPLFDAIKEYHKKQVIPFDVPGHKHGKGIPELAEFVGNKVLEIDVNSMKPLDNIGSPCGVIKEAEELMADAYCSDHAFFLVNGTSSGVQAMIMSVCNPGEKIIMPRNAHKSAINGLILSGAVPVYIQPETNDRLGIAMGVSVESVEKAIAKNPDVKAVFLINPTYYGATTDLREIIKMAHKHGMAVIVDEAHGAHLGFHEELPPGAMELGADMAAVSLHKTGGSLTQSSVLLLNEGFVDRNHVRTILNLTQTTSASYLLMASLDIARKMLITRGNEVFSEILRLTRMAREEINKIDGLYAFGKELVGVEGVFDFDETKLGINVSGLGITGFRAYDILRDEYNIQVELGDVFNILAIVSVGDDKSSIRALIDALRDMSQKYKGGEMKFANVNLENPEVIVSPRDAFYASKKLIKLEDAEGEISGESIMAYPPGIPIVTPGERISEEMINYIRYIKTQHSMLTDTEDPHVDYIKVLGI</sequence>
<dbReference type="Pfam" id="PF01276">
    <property type="entry name" value="OKR_DC_1"/>
    <property type="match status" value="1"/>
</dbReference>
<dbReference type="Proteomes" id="UP000422764">
    <property type="component" value="Chromosome"/>
</dbReference>
<keyword evidence="7" id="KW-0032">Aminotransferase</keyword>
<dbReference type="Gene3D" id="3.40.640.10">
    <property type="entry name" value="Type I PLP-dependent aspartate aminotransferase-like (Major domain)"/>
    <property type="match status" value="1"/>
</dbReference>
<dbReference type="PANTHER" id="PTHR43277:SF4">
    <property type="entry name" value="ARGININE DECARBOXYLASE"/>
    <property type="match status" value="1"/>
</dbReference>
<reference evidence="7 8" key="1">
    <citation type="submission" date="2019-12" db="EMBL/GenBank/DDBJ databases">
        <title>Genome sequenceing of Clostridium bovifaecis.</title>
        <authorList>
            <person name="Yao Y."/>
        </authorList>
    </citation>
    <scope>NUCLEOTIDE SEQUENCE [LARGE SCALE GENOMIC DNA]</scope>
    <source>
        <strain evidence="7 8">BXX</strain>
    </source>
</reference>
<dbReference type="EMBL" id="CP046522">
    <property type="protein sequence ID" value="QGU96615.1"/>
    <property type="molecule type" value="Genomic_DNA"/>
</dbReference>
<keyword evidence="7" id="KW-0808">Transferase</keyword>
<evidence type="ECO:0000256" key="5">
    <source>
        <dbReference type="ARBA" id="ARBA00023239"/>
    </source>
</evidence>
<dbReference type="GO" id="GO:0016831">
    <property type="term" value="F:carboxy-lyase activity"/>
    <property type="evidence" value="ECO:0007669"/>
    <property type="project" value="UniProtKB-KW"/>
</dbReference>
<organism evidence="7 8">
    <name type="scientific">Clostridium bovifaecis</name>
    <dbReference type="NCBI Taxonomy" id="2184719"/>
    <lineage>
        <taxon>Bacteria</taxon>
        <taxon>Bacillati</taxon>
        <taxon>Bacillota</taxon>
        <taxon>Clostridia</taxon>
        <taxon>Eubacteriales</taxon>
        <taxon>Clostridiaceae</taxon>
        <taxon>Clostridium</taxon>
    </lineage>
</organism>
<feature type="domain" description="Orn/Lys/Arg decarboxylases family 1 pyridoxal-P attachment site" evidence="6">
    <location>
        <begin position="233"/>
        <end position="247"/>
    </location>
</feature>
<name>A0A6I6FFB8_9CLOT</name>
<evidence type="ECO:0000256" key="4">
    <source>
        <dbReference type="ARBA" id="ARBA00022898"/>
    </source>
</evidence>
<keyword evidence="5" id="KW-0456">Lyase</keyword>